<organism evidence="3 4">
    <name type="scientific">Muraenolepis orangiensis</name>
    <name type="common">Patagonian moray cod</name>
    <dbReference type="NCBI Taxonomy" id="630683"/>
    <lineage>
        <taxon>Eukaryota</taxon>
        <taxon>Metazoa</taxon>
        <taxon>Chordata</taxon>
        <taxon>Craniata</taxon>
        <taxon>Vertebrata</taxon>
        <taxon>Euteleostomi</taxon>
        <taxon>Actinopterygii</taxon>
        <taxon>Neopterygii</taxon>
        <taxon>Teleostei</taxon>
        <taxon>Neoteleostei</taxon>
        <taxon>Acanthomorphata</taxon>
        <taxon>Zeiogadaria</taxon>
        <taxon>Gadariae</taxon>
        <taxon>Gadiformes</taxon>
        <taxon>Muraenolepidoidei</taxon>
        <taxon>Muraenolepididae</taxon>
        <taxon>Muraenolepis</taxon>
    </lineage>
</organism>
<comment type="caution">
    <text evidence="3">The sequence shown here is derived from an EMBL/GenBank/DDBJ whole genome shotgun (WGS) entry which is preliminary data.</text>
</comment>
<sequence>HQMDLVHQEEFPAVLTHKLSCDKTVIGQMKEYTLGNSASRLCFSLMEQHTRELKFPIIFCSAVIHRGPLAPKLFAVLAASTSATTTCAASTGTSTSAPPTSAAATSAPSTSAAATSAAATSVPSTSVATTAPTVPRSIAWQRKIREKNLLRALEESGRILKSQKLHCHSRYRGGALLLPGRGPFGGGLAGGTIIARTPDRLKPPSLPHILLHDPYASLSQGPYAIRPHGPYASLHPGLHPGLLPNLQPNQP</sequence>
<accession>A0A9Q0DBR9</accession>
<protein>
    <recommendedName>
        <fullName evidence="2">DUF6729 domain-containing protein</fullName>
    </recommendedName>
</protein>
<reference evidence="3" key="1">
    <citation type="submission" date="2022-07" db="EMBL/GenBank/DDBJ databases">
        <title>Chromosome-level genome of Muraenolepis orangiensis.</title>
        <authorList>
            <person name="Kim J."/>
        </authorList>
    </citation>
    <scope>NUCLEOTIDE SEQUENCE</scope>
    <source>
        <strain evidence="3">KU_S4_2022</strain>
        <tissue evidence="3">Muscle</tissue>
    </source>
</reference>
<feature type="non-terminal residue" evidence="3">
    <location>
        <position position="1"/>
    </location>
</feature>
<dbReference type="AlphaFoldDB" id="A0A9Q0DBR9"/>
<evidence type="ECO:0000313" key="4">
    <source>
        <dbReference type="Proteomes" id="UP001148018"/>
    </source>
</evidence>
<proteinExistence type="predicted"/>
<dbReference type="OrthoDB" id="10057688at2759"/>
<feature type="region of interest" description="Disordered" evidence="1">
    <location>
        <begin position="88"/>
        <end position="108"/>
    </location>
</feature>
<dbReference type="Pfam" id="PF20499">
    <property type="entry name" value="DUF6729"/>
    <property type="match status" value="1"/>
</dbReference>
<keyword evidence="4" id="KW-1185">Reference proteome</keyword>
<evidence type="ECO:0000259" key="2">
    <source>
        <dbReference type="Pfam" id="PF20499"/>
    </source>
</evidence>
<feature type="domain" description="DUF6729" evidence="2">
    <location>
        <begin position="2"/>
        <end position="52"/>
    </location>
</feature>
<gene>
    <name evidence="3" type="ORF">NHX12_014349</name>
</gene>
<evidence type="ECO:0000313" key="3">
    <source>
        <dbReference type="EMBL" id="KAJ3585630.1"/>
    </source>
</evidence>
<dbReference type="InterPro" id="IPR046616">
    <property type="entry name" value="DUF6729"/>
</dbReference>
<dbReference type="Proteomes" id="UP001148018">
    <property type="component" value="Unassembled WGS sequence"/>
</dbReference>
<dbReference type="EMBL" id="JANIIK010000118">
    <property type="protein sequence ID" value="KAJ3585630.1"/>
    <property type="molecule type" value="Genomic_DNA"/>
</dbReference>
<evidence type="ECO:0000256" key="1">
    <source>
        <dbReference type="SAM" id="MobiDB-lite"/>
    </source>
</evidence>
<name>A0A9Q0DBR9_9TELE</name>